<name>A0A8J8FDV6_9BACT</name>
<comment type="caution">
    <text evidence="1">The sequence shown here is derived from an EMBL/GenBank/DDBJ whole genome shotgun (WGS) entry which is preliminary data.</text>
</comment>
<accession>A0A8J8FDV6</accession>
<evidence type="ECO:0000313" key="2">
    <source>
        <dbReference type="Proteomes" id="UP000598971"/>
    </source>
</evidence>
<gene>
    <name evidence="1" type="ORF">GD597_10480</name>
</gene>
<evidence type="ECO:0000313" key="1">
    <source>
        <dbReference type="EMBL" id="NNV55885.1"/>
    </source>
</evidence>
<dbReference type="AlphaFoldDB" id="A0A8J8FDV6"/>
<dbReference type="RefSeq" id="WP_171607814.1">
    <property type="nucleotide sequence ID" value="NZ_WHPF01000006.1"/>
</dbReference>
<keyword evidence="2" id="KW-1185">Reference proteome</keyword>
<reference evidence="1" key="1">
    <citation type="submission" date="2019-10" db="EMBL/GenBank/DDBJ databases">
        <title>Draft genome sequence of Panacibacter sp. KCS-6.</title>
        <authorList>
            <person name="Yim K.J."/>
        </authorList>
    </citation>
    <scope>NUCLEOTIDE SEQUENCE</scope>
    <source>
        <strain evidence="1">KCS-6</strain>
    </source>
</reference>
<dbReference type="EMBL" id="WHPF01000006">
    <property type="protein sequence ID" value="NNV55885.1"/>
    <property type="molecule type" value="Genomic_DNA"/>
</dbReference>
<sequence length="65" mass="7936">MNQLEKFNYHLTVFLAYNQRLVKRDWKNEVEEEIVRSTEYFHCQRAAMLMPPEMFSQLLTPNNNK</sequence>
<proteinExistence type="predicted"/>
<protein>
    <submittedName>
        <fullName evidence="1">Uncharacterized protein</fullName>
    </submittedName>
</protein>
<organism evidence="1 2">
    <name type="scientific">Limnovirga soli</name>
    <dbReference type="NCBI Taxonomy" id="2656915"/>
    <lineage>
        <taxon>Bacteria</taxon>
        <taxon>Pseudomonadati</taxon>
        <taxon>Bacteroidota</taxon>
        <taxon>Chitinophagia</taxon>
        <taxon>Chitinophagales</taxon>
        <taxon>Chitinophagaceae</taxon>
        <taxon>Limnovirga</taxon>
    </lineage>
</organism>
<dbReference type="Proteomes" id="UP000598971">
    <property type="component" value="Unassembled WGS sequence"/>
</dbReference>